<evidence type="ECO:0000256" key="6">
    <source>
        <dbReference type="SAM" id="Phobius"/>
    </source>
</evidence>
<comment type="similarity">
    <text evidence="2">Belongs to the RmuC family.</text>
</comment>
<dbReference type="GO" id="GO:0006310">
    <property type="term" value="P:DNA recombination"/>
    <property type="evidence" value="ECO:0007669"/>
    <property type="project" value="UniProtKB-KW"/>
</dbReference>
<dbReference type="AlphaFoldDB" id="A0A1G2APW1"/>
<organism evidence="7 8">
    <name type="scientific">Candidatus Kerfeldbacteria bacterium RIFCSPHIGHO2_02_FULL_42_14</name>
    <dbReference type="NCBI Taxonomy" id="1798540"/>
    <lineage>
        <taxon>Bacteria</taxon>
        <taxon>Candidatus Kerfeldiibacteriota</taxon>
    </lineage>
</organism>
<evidence type="ECO:0000313" key="8">
    <source>
        <dbReference type="Proteomes" id="UP000177165"/>
    </source>
</evidence>
<reference evidence="7 8" key="1">
    <citation type="journal article" date="2016" name="Nat. Commun.">
        <title>Thousands of microbial genomes shed light on interconnected biogeochemical processes in an aquifer system.</title>
        <authorList>
            <person name="Anantharaman K."/>
            <person name="Brown C.T."/>
            <person name="Hug L.A."/>
            <person name="Sharon I."/>
            <person name="Castelle C.J."/>
            <person name="Probst A.J."/>
            <person name="Thomas B.C."/>
            <person name="Singh A."/>
            <person name="Wilkins M.J."/>
            <person name="Karaoz U."/>
            <person name="Brodie E.L."/>
            <person name="Williams K.H."/>
            <person name="Hubbard S.S."/>
            <person name="Banfield J.F."/>
        </authorList>
    </citation>
    <scope>NUCLEOTIDE SEQUENCE [LARGE SCALE GENOMIC DNA]</scope>
</reference>
<keyword evidence="6" id="KW-0812">Transmembrane</keyword>
<evidence type="ECO:0000313" key="7">
    <source>
        <dbReference type="EMBL" id="OGY78589.1"/>
    </source>
</evidence>
<evidence type="ECO:0000256" key="1">
    <source>
        <dbReference type="ARBA" id="ARBA00003416"/>
    </source>
</evidence>
<proteinExistence type="inferred from homology"/>
<keyword evidence="4" id="KW-0233">DNA recombination</keyword>
<dbReference type="PANTHER" id="PTHR30563:SF0">
    <property type="entry name" value="DNA RECOMBINATION PROTEIN RMUC"/>
    <property type="match status" value="1"/>
</dbReference>
<sequence length="373" mass="43668">MNASITILITIIGAFFTLVVVAWFWQRQKQSNNIHLESSQKNLLEIIDNLRRELQETSGRERQEMRKQLDTIQGQIVQNLHFSSKTLQEQFKQSSLLIQDVTQKLTKLDETNKQVLGFSKQMQSLENILRNPKHRGILGEYFLENILSHVLQPKQYQMQYAFANGEIVDAVIFYRDQLLPIDAKFSMEKYNRLLDVQNAEEKDRLERELKNDLKIRIDETAKYIRPQENTTDFSFMFIPAEGLYYSLLTYTVGSAQLNQDLHEYAYRKHVIIVSPTSFFAYLQTVLRGLKAAQMEENIKIILKRIEDLGRHLVQYHGYFQKLGTHLGTTVNIYNSAAKELKKVDKDITKITEGKENETEFQLLKKPEEHDQTE</sequence>
<accession>A0A1G2APW1</accession>
<evidence type="ECO:0000256" key="3">
    <source>
        <dbReference type="ARBA" id="ARBA00023054"/>
    </source>
</evidence>
<dbReference type="STRING" id="1798540.A3B74_04375"/>
<dbReference type="InterPro" id="IPR003798">
    <property type="entry name" value="DNA_recombination_RmuC"/>
</dbReference>
<keyword evidence="6" id="KW-0472">Membrane</keyword>
<gene>
    <name evidence="7" type="ORF">A3B74_04375</name>
</gene>
<dbReference type="PANTHER" id="PTHR30563">
    <property type="entry name" value="DNA RECOMBINATION PROTEIN RMUC"/>
    <property type="match status" value="1"/>
</dbReference>
<name>A0A1G2APW1_9BACT</name>
<comment type="function">
    <text evidence="1">Involved in DNA recombination.</text>
</comment>
<keyword evidence="6" id="KW-1133">Transmembrane helix</keyword>
<evidence type="ECO:0000256" key="4">
    <source>
        <dbReference type="ARBA" id="ARBA00023172"/>
    </source>
</evidence>
<feature type="coiled-coil region" evidence="5">
    <location>
        <begin position="40"/>
        <end position="67"/>
    </location>
</feature>
<protein>
    <recommendedName>
        <fullName evidence="9">DNA recombination protein RmuC</fullName>
    </recommendedName>
</protein>
<comment type="caution">
    <text evidence="7">The sequence shown here is derived from an EMBL/GenBank/DDBJ whole genome shotgun (WGS) entry which is preliminary data.</text>
</comment>
<feature type="transmembrane region" description="Helical" evidence="6">
    <location>
        <begin position="6"/>
        <end position="25"/>
    </location>
</feature>
<evidence type="ECO:0008006" key="9">
    <source>
        <dbReference type="Google" id="ProtNLM"/>
    </source>
</evidence>
<evidence type="ECO:0000256" key="5">
    <source>
        <dbReference type="SAM" id="Coils"/>
    </source>
</evidence>
<keyword evidence="3 5" id="KW-0175">Coiled coil</keyword>
<evidence type="ECO:0000256" key="2">
    <source>
        <dbReference type="ARBA" id="ARBA00009840"/>
    </source>
</evidence>
<dbReference type="Pfam" id="PF02646">
    <property type="entry name" value="RmuC"/>
    <property type="match status" value="1"/>
</dbReference>
<dbReference type="EMBL" id="MHKB01000013">
    <property type="protein sequence ID" value="OGY78589.1"/>
    <property type="molecule type" value="Genomic_DNA"/>
</dbReference>
<dbReference type="Proteomes" id="UP000177165">
    <property type="component" value="Unassembled WGS sequence"/>
</dbReference>